<reference evidence="1 2" key="1">
    <citation type="journal article" date="2017" name="Int. J. Syst. Evol. Microbiol.">
        <title>Jeotgalibaca porci sp. nov. and Jeotgalibaca arthritidis sp. nov., isolated from pigs, and emended description of the genus Jeotgalibaca.</title>
        <authorList>
            <person name="Zamora L."/>
            <person name="Perez-Sancho M."/>
            <person name="Dominguez L."/>
            <person name="Fernandez-Garayzabal J.F."/>
            <person name="Vela A.I."/>
        </authorList>
    </citation>
    <scope>NUCLEOTIDE SEQUENCE [LARGE SCALE GENOMIC DNA]</scope>
    <source>
        <strain evidence="1 2">CCUG 69148</strain>
    </source>
</reference>
<dbReference type="RefSeq" id="WP_166061639.1">
    <property type="nucleotide sequence ID" value="NZ_CP049889.1"/>
</dbReference>
<dbReference type="AlphaFoldDB" id="A0A6G7WEE3"/>
<dbReference type="EMBL" id="CP049889">
    <property type="protein sequence ID" value="QIK50596.1"/>
    <property type="molecule type" value="Genomic_DNA"/>
</dbReference>
<proteinExistence type="predicted"/>
<dbReference type="GeneID" id="94551651"/>
<name>A0A6G7WEE3_9LACT</name>
<evidence type="ECO:0000313" key="1">
    <source>
        <dbReference type="EMBL" id="QIK50596.1"/>
    </source>
</evidence>
<accession>A0A6G7WEE3</accession>
<evidence type="ECO:0000313" key="2">
    <source>
        <dbReference type="Proteomes" id="UP000501830"/>
    </source>
</evidence>
<organism evidence="1 2">
    <name type="scientific">Jeotgalibaca porci</name>
    <dbReference type="NCBI Taxonomy" id="1868793"/>
    <lineage>
        <taxon>Bacteria</taxon>
        <taxon>Bacillati</taxon>
        <taxon>Bacillota</taxon>
        <taxon>Bacilli</taxon>
        <taxon>Lactobacillales</taxon>
        <taxon>Carnobacteriaceae</taxon>
        <taxon>Jeotgalibaca</taxon>
    </lineage>
</organism>
<dbReference type="Proteomes" id="UP000501830">
    <property type="component" value="Chromosome"/>
</dbReference>
<keyword evidence="2" id="KW-1185">Reference proteome</keyword>
<gene>
    <name evidence="1" type="ORF">G7058_00080</name>
</gene>
<sequence length="74" mass="8912">MNRQQVLKVQIADHEHRQYKANAPETLQEDKAFMNRMQKVRFHNFSEGEMRRLWRIGLRGNEARERGERDGSTK</sequence>
<dbReference type="KEGG" id="jpo:G7058_00080"/>
<protein>
    <submittedName>
        <fullName evidence="1">Uncharacterized protein</fullName>
    </submittedName>
</protein>